<evidence type="ECO:0000256" key="2">
    <source>
        <dbReference type="ARBA" id="ARBA00022908"/>
    </source>
</evidence>
<name>A0A1C3JLD2_9VIBR</name>
<dbReference type="PANTHER" id="PTHR30349:SF41">
    <property type="entry name" value="INTEGRASE_RECOMBINASE PROTEIN MJ0367-RELATED"/>
    <property type="match status" value="1"/>
</dbReference>
<evidence type="ECO:0000259" key="5">
    <source>
        <dbReference type="PROSITE" id="PS51898"/>
    </source>
</evidence>
<dbReference type="SUPFAM" id="SSF56349">
    <property type="entry name" value="DNA breaking-rejoining enzymes"/>
    <property type="match status" value="1"/>
</dbReference>
<feature type="domain" description="Tyr recombinase" evidence="5">
    <location>
        <begin position="182"/>
        <end position="378"/>
    </location>
</feature>
<comment type="similarity">
    <text evidence="1">Belongs to the 'phage' integrase family.</text>
</comment>
<reference evidence="7" key="1">
    <citation type="submission" date="2016-06" db="EMBL/GenBank/DDBJ databases">
        <authorList>
            <person name="Rodrigo-Torres L."/>
            <person name="Arahal D.R."/>
        </authorList>
    </citation>
    <scope>NUCLEOTIDE SEQUENCE [LARGE SCALE GENOMIC DNA]</scope>
    <source>
        <strain evidence="7">CECT 7224</strain>
    </source>
</reference>
<dbReference type="Proteomes" id="UP000092819">
    <property type="component" value="Unassembled WGS sequence"/>
</dbReference>
<dbReference type="InterPro" id="IPR002104">
    <property type="entry name" value="Integrase_catalytic"/>
</dbReference>
<dbReference type="InterPro" id="IPR011010">
    <property type="entry name" value="DNA_brk_join_enz"/>
</dbReference>
<organism evidence="6 7">
    <name type="scientific">Vibrio celticus</name>
    <dbReference type="NCBI Taxonomy" id="446372"/>
    <lineage>
        <taxon>Bacteria</taxon>
        <taxon>Pseudomonadati</taxon>
        <taxon>Pseudomonadota</taxon>
        <taxon>Gammaproteobacteria</taxon>
        <taxon>Vibrionales</taxon>
        <taxon>Vibrionaceae</taxon>
        <taxon>Vibrio</taxon>
    </lineage>
</organism>
<dbReference type="Pfam" id="PF00589">
    <property type="entry name" value="Phage_integrase"/>
    <property type="match status" value="1"/>
</dbReference>
<dbReference type="EMBL" id="FLQZ01000182">
    <property type="protein sequence ID" value="SBT15778.1"/>
    <property type="molecule type" value="Genomic_DNA"/>
</dbReference>
<dbReference type="Gene3D" id="1.10.443.10">
    <property type="entry name" value="Intergrase catalytic core"/>
    <property type="match status" value="1"/>
</dbReference>
<proteinExistence type="inferred from homology"/>
<accession>A0A1C3JLD2</accession>
<keyword evidence="4" id="KW-0233">DNA recombination</keyword>
<keyword evidence="2" id="KW-0229">DNA integration</keyword>
<keyword evidence="7" id="KW-1185">Reference proteome</keyword>
<evidence type="ECO:0000256" key="4">
    <source>
        <dbReference type="ARBA" id="ARBA00023172"/>
    </source>
</evidence>
<dbReference type="CDD" id="cd01184">
    <property type="entry name" value="INT_C_like_1"/>
    <property type="match status" value="1"/>
</dbReference>
<gene>
    <name evidence="6" type="primary">xerC_9</name>
    <name evidence="6" type="ORF">VCE7224_04589</name>
</gene>
<dbReference type="AlphaFoldDB" id="A0A1C3JLD2"/>
<dbReference type="RefSeq" id="WP_065677863.1">
    <property type="nucleotide sequence ID" value="NZ_AP025463.1"/>
</dbReference>
<dbReference type="InterPro" id="IPR013762">
    <property type="entry name" value="Integrase-like_cat_sf"/>
</dbReference>
<dbReference type="GO" id="GO:0006310">
    <property type="term" value="P:DNA recombination"/>
    <property type="evidence" value="ECO:0007669"/>
    <property type="project" value="UniProtKB-KW"/>
</dbReference>
<dbReference type="InterPro" id="IPR050090">
    <property type="entry name" value="Tyrosine_recombinase_XerCD"/>
</dbReference>
<evidence type="ECO:0000256" key="1">
    <source>
        <dbReference type="ARBA" id="ARBA00008857"/>
    </source>
</evidence>
<protein>
    <submittedName>
        <fullName evidence="6">Tyrosine recombinase XerC</fullName>
    </submittedName>
</protein>
<sequence>MYLATSSSASDASQQVVHNYNIMTNSGTESVTFERPTRKTQRVVKRKTCFEILDEYTKYRLKLKKSKPKNIHQDSSVIKIILHFMGFLDLNELDRLGAEQIAHAYCYRPKNPKKYKEFSGLDGFDLIAKNESLLEPKAYISLATAKGHFQKMSTFLSWAKARGYVSDNVFYKLETKKLSKEKKRFPFTEQHLLDIFSISDYTNHKYLHPYYYWIPLLLRYTGARLNELCQIEVEDIVIADGFYCIIIRETYEDQSVKTGVTRLVPIHDELLKKGFIEFVNSKKSGQLFSELKPTSGYFSHDASKWFSRRREKIGIQAHTGFTAHSFRHNFVNELKQKLVSMELVESIVGHENAEKLAKVSNELVKSVIGLEHNSESFDTYSYQYNPGLLAPIVNMIDTSHTASVLPYSQQKNTA</sequence>
<dbReference type="PROSITE" id="PS51898">
    <property type="entry name" value="TYR_RECOMBINASE"/>
    <property type="match status" value="1"/>
</dbReference>
<dbReference type="PANTHER" id="PTHR30349">
    <property type="entry name" value="PHAGE INTEGRASE-RELATED"/>
    <property type="match status" value="1"/>
</dbReference>
<dbReference type="GO" id="GO:0003677">
    <property type="term" value="F:DNA binding"/>
    <property type="evidence" value="ECO:0007669"/>
    <property type="project" value="UniProtKB-KW"/>
</dbReference>
<dbReference type="GO" id="GO:0015074">
    <property type="term" value="P:DNA integration"/>
    <property type="evidence" value="ECO:0007669"/>
    <property type="project" value="UniProtKB-KW"/>
</dbReference>
<evidence type="ECO:0000256" key="3">
    <source>
        <dbReference type="ARBA" id="ARBA00023125"/>
    </source>
</evidence>
<evidence type="ECO:0000313" key="6">
    <source>
        <dbReference type="EMBL" id="SBT15778.1"/>
    </source>
</evidence>
<keyword evidence="3" id="KW-0238">DNA-binding</keyword>
<evidence type="ECO:0000313" key="7">
    <source>
        <dbReference type="Proteomes" id="UP000092819"/>
    </source>
</evidence>